<accession>A0A058ZUH0</accession>
<reference evidence="2" key="2">
    <citation type="journal article" date="2014" name="Nature">
        <title>The genome of Eucalyptus grandis.</title>
        <authorList>
            <person name="Myburg A.A."/>
            <person name="Grattapaglia D."/>
            <person name="Tuskan G.A."/>
            <person name="Hellsten U."/>
            <person name="Hayes R.D."/>
            <person name="Grimwood J."/>
            <person name="Jenkins J."/>
            <person name="Lindquist E."/>
            <person name="Tice H."/>
            <person name="Bauer D."/>
            <person name="Goodstein D.M."/>
            <person name="Dubchak I."/>
            <person name="Poliakov A."/>
            <person name="Mizrachi E."/>
            <person name="Kullan A.R."/>
            <person name="Hussey S.G."/>
            <person name="Pinard D."/>
            <person name="van der Merwe K."/>
            <person name="Singh P."/>
            <person name="van Jaarsveld I."/>
            <person name="Silva-Junior O.B."/>
            <person name="Togawa R.C."/>
            <person name="Pappas M.R."/>
            <person name="Faria D.A."/>
            <person name="Sansaloni C.P."/>
            <person name="Petroli C.D."/>
            <person name="Yang X."/>
            <person name="Ranjan P."/>
            <person name="Tschaplinski T.J."/>
            <person name="Ye C.Y."/>
            <person name="Li T."/>
            <person name="Sterck L."/>
            <person name="Vanneste K."/>
            <person name="Murat F."/>
            <person name="Soler M."/>
            <person name="Clemente H.S."/>
            <person name="Saidi N."/>
            <person name="Cassan-Wang H."/>
            <person name="Dunand C."/>
            <person name="Hefer C.A."/>
            <person name="Bornberg-Bauer E."/>
            <person name="Kersting A.R."/>
            <person name="Vining K."/>
            <person name="Amarasinghe V."/>
            <person name="Ranik M."/>
            <person name="Naithani S."/>
            <person name="Elser J."/>
            <person name="Boyd A.E."/>
            <person name="Liston A."/>
            <person name="Spatafora J.W."/>
            <person name="Dharmwardhana P."/>
            <person name="Raja R."/>
            <person name="Sullivan C."/>
            <person name="Romanel E."/>
            <person name="Alves-Ferreira M."/>
            <person name="Kulheim C."/>
            <person name="Foley W."/>
            <person name="Carocha V."/>
            <person name="Paiva J."/>
            <person name="Kudrna D."/>
            <person name="Brommonschenkel S.H."/>
            <person name="Pasquali G."/>
            <person name="Byrne M."/>
            <person name="Rigault P."/>
            <person name="Tibbits J."/>
            <person name="Spokevicius A."/>
            <person name="Jones R.C."/>
            <person name="Steane D.A."/>
            <person name="Vaillancourt R.E."/>
            <person name="Potts B.M."/>
            <person name="Joubert F."/>
            <person name="Barry K."/>
            <person name="Pappas G.J."/>
            <person name="Strauss S.H."/>
            <person name="Jaiswal P."/>
            <person name="Grima-Pettenati J."/>
            <person name="Salse J."/>
            <person name="Van de Peer Y."/>
            <person name="Rokhsar D.S."/>
            <person name="Schmutz J."/>
        </authorList>
    </citation>
    <scope>NUCLEOTIDE SEQUENCE</scope>
    <source>
        <tissue evidence="2">Leaf extractions</tissue>
    </source>
</reference>
<feature type="region of interest" description="Disordered" evidence="1">
    <location>
        <begin position="1"/>
        <end position="34"/>
    </location>
</feature>
<organism evidence="3">
    <name type="scientific">Eucalyptus grandis</name>
    <name type="common">Flooded gum</name>
    <dbReference type="NCBI Taxonomy" id="71139"/>
    <lineage>
        <taxon>Eukaryota</taxon>
        <taxon>Viridiplantae</taxon>
        <taxon>Streptophyta</taxon>
        <taxon>Embryophyta</taxon>
        <taxon>Tracheophyta</taxon>
        <taxon>Spermatophyta</taxon>
        <taxon>Magnoliopsida</taxon>
        <taxon>eudicotyledons</taxon>
        <taxon>Gunneridae</taxon>
        <taxon>Pentapetalae</taxon>
        <taxon>rosids</taxon>
        <taxon>malvids</taxon>
        <taxon>Myrtales</taxon>
        <taxon>Myrtaceae</taxon>
        <taxon>Myrtoideae</taxon>
        <taxon>Eucalypteae</taxon>
        <taxon>Eucalyptus</taxon>
    </lineage>
</organism>
<dbReference type="AlphaFoldDB" id="A0A058ZUH0"/>
<dbReference type="InParanoid" id="A0A058ZUH0"/>
<evidence type="ECO:0000313" key="4">
    <source>
        <dbReference type="Proteomes" id="UP000030711"/>
    </source>
</evidence>
<gene>
    <name evidence="3" type="ORF">EUGRSUZ_L01755</name>
</gene>
<dbReference type="EMBL" id="KK199098">
    <property type="protein sequence ID" value="KCW44705.1"/>
    <property type="molecule type" value="Genomic_DNA"/>
</dbReference>
<proteinExistence type="predicted"/>
<evidence type="ECO:0000256" key="1">
    <source>
        <dbReference type="SAM" id="MobiDB-lite"/>
    </source>
</evidence>
<evidence type="ECO:0000313" key="3">
    <source>
        <dbReference type="EMBL" id="KCW44705.1"/>
    </source>
</evidence>
<dbReference type="Proteomes" id="UP000030711">
    <property type="component" value="Unassembled WGS sequence"/>
</dbReference>
<dbReference type="EMBL" id="MU848582">
    <property type="protein sequence ID" value="KAK2632291.1"/>
    <property type="molecule type" value="Genomic_DNA"/>
</dbReference>
<reference evidence="2" key="3">
    <citation type="submission" date="2023-04" db="EMBL/GenBank/DDBJ databases">
        <title>WGS assembly of Eucalyptus grandis.</title>
        <authorList>
            <person name="Myburg A."/>
            <person name="Grattapaglia D."/>
            <person name="Tuskan G."/>
            <person name="Hellsten U."/>
            <person name="Hayes R."/>
            <person name="Grimwood J."/>
            <person name="Jenkins J."/>
            <person name="Lindquist E."/>
            <person name="Tice H."/>
            <person name="Bauer D."/>
            <person name="Goodstein D."/>
            <person name="Dubchak I."/>
            <person name="Poliakov A."/>
            <person name="Mizrachi E."/>
            <person name="Kullan A."/>
            <person name="Hussey S."/>
            <person name="Pinard D."/>
            <person name="Van D."/>
            <person name="Singh P."/>
            <person name="Van J."/>
            <person name="Silva-Junior O."/>
            <person name="Togawa R."/>
            <person name="Pappas M."/>
            <person name="Faria D."/>
            <person name="Sansaloni C."/>
            <person name="Petroli C."/>
            <person name="Yang X."/>
            <person name="Ranjan P."/>
            <person name="Tschaplinski T."/>
            <person name="Ye C."/>
            <person name="Li T."/>
            <person name="Sterck L."/>
            <person name="Vanneste K."/>
            <person name="Murat F."/>
            <person name="Soler M."/>
            <person name="Clemente H."/>
            <person name="Saidi N."/>
            <person name="Cassan-Wang H."/>
            <person name="Dunand C."/>
            <person name="Hefer C."/>
            <person name="Bornberg-Bauer E."/>
            <person name="Kersting A."/>
            <person name="Vining K."/>
            <person name="Amarasinghe V."/>
            <person name="Ranik M."/>
            <person name="Naithani S."/>
            <person name="Elser J."/>
            <person name="Boyd A."/>
            <person name="Liston A."/>
            <person name="Spatafora J."/>
            <person name="Dharmwardhana P."/>
            <person name="Raja R."/>
            <person name="Sullivan C."/>
            <person name="Romanel E."/>
            <person name="Alves-Ferreira M."/>
            <person name="Kulheim C."/>
            <person name="Foley W."/>
            <person name="Carocha V."/>
            <person name="Paiva J."/>
            <person name="Kudrna D."/>
            <person name="Brommonschenkel S."/>
            <person name="Pasquali G."/>
            <person name="Byrne M."/>
            <person name="Rigault P."/>
            <person name="Tibbits J."/>
            <person name="Spokevicius A."/>
            <person name="Jones R."/>
            <person name="Steane D."/>
            <person name="Vaillancourt R."/>
            <person name="Potts B."/>
            <person name="Joubert F."/>
            <person name="Barry K."/>
            <person name="Pappas G."/>
            <person name="Strauss S."/>
            <person name="Jaiswal P."/>
            <person name="Grima-Pettenati J."/>
            <person name="Salse J."/>
            <person name="Van D."/>
            <person name="Rokhsar D."/>
            <person name="Schmutz J."/>
        </authorList>
    </citation>
    <scope>NUCLEOTIDE SEQUENCE</scope>
    <source>
        <tissue evidence="2">Leaf extractions</tissue>
    </source>
</reference>
<protein>
    <submittedName>
        <fullName evidence="3">Uncharacterized protein</fullName>
    </submittedName>
</protein>
<reference evidence="2" key="4">
    <citation type="submission" date="2023-07" db="EMBL/GenBank/DDBJ databases">
        <authorList>
            <person name="Myburg A.A."/>
            <person name="Grattapaglia D."/>
            <person name="Tuskan G.A."/>
            <person name="Hellsten U."/>
            <person name="Hayes R.D."/>
            <person name="Grimwood J."/>
            <person name="Jenkins J."/>
            <person name="Lindquist E."/>
            <person name="Tice H."/>
            <person name="Bauer D."/>
            <person name="Goodstein D.M."/>
            <person name="Dubchak I."/>
            <person name="Poliakov A."/>
            <person name="Mizrachi E."/>
            <person name="Kullan A.R."/>
            <person name="Hussey S.G."/>
            <person name="Pinard D."/>
            <person name="Van D.M."/>
            <person name="Singh P."/>
            <person name="Van J.I."/>
            <person name="Silva-Junior O.B."/>
            <person name="Togawa R.C."/>
            <person name="Pappas M.R."/>
            <person name="Faria D.A."/>
            <person name="Sansaloni C.P."/>
            <person name="Petroli C.D."/>
            <person name="Yang X."/>
            <person name="Ranjan P."/>
            <person name="Tschaplinski T.J."/>
            <person name="Ye C.Y."/>
            <person name="Li T."/>
            <person name="Sterck L."/>
            <person name="Vanneste K."/>
            <person name="Murat F."/>
            <person name="Soler M."/>
            <person name="Clemente H.S."/>
            <person name="Saidi N."/>
            <person name="Cassan-Wang H."/>
            <person name="Dunand C."/>
            <person name="Hefer C.A."/>
            <person name="Bornberg-Bauer E."/>
            <person name="Kersting A.R."/>
            <person name="Vining K."/>
            <person name="Amarasinghe V."/>
            <person name="Ranik M."/>
            <person name="Naithani S."/>
            <person name="Elser J."/>
            <person name="Boyd A.E."/>
            <person name="Liston A."/>
            <person name="Spatafora J.W."/>
            <person name="Dharmwardhana P."/>
            <person name="Raja R."/>
            <person name="Sullivan C."/>
            <person name="Romanel E."/>
            <person name="Alves-Ferreira M."/>
            <person name="Kulheim C."/>
            <person name="Foley W."/>
            <person name="Carocha V."/>
            <person name="Paiva J."/>
            <person name="Kudrna D."/>
            <person name="Brommonschenkel S.H."/>
            <person name="Pasquali G."/>
            <person name="Byrne M."/>
            <person name="Rigault P."/>
            <person name="Tibbits J."/>
            <person name="Spokevicius A."/>
            <person name="Jones R.C."/>
            <person name="Steane D.A."/>
            <person name="Vaillancourt R.E."/>
            <person name="Potts B.M."/>
            <person name="Joubert F."/>
            <person name="Barry K."/>
            <person name="Pappas G.J."/>
            <person name="Strauss S.H."/>
            <person name="Jaiswal P."/>
            <person name="Grima-Pettenati J."/>
            <person name="Salse J."/>
            <person name="Van D.P."/>
            <person name="Rokhsar D.S."/>
            <person name="Schmutz J."/>
        </authorList>
    </citation>
    <scope>NUCLEOTIDE SEQUENCE</scope>
    <source>
        <tissue evidence="2">Leaf extractions</tissue>
    </source>
</reference>
<evidence type="ECO:0000313" key="2">
    <source>
        <dbReference type="EMBL" id="KAK2632291.1"/>
    </source>
</evidence>
<sequence length="95" mass="10913">MPASKTHDITSHIPKRESRSASQKREREKQTLPSSCKYRANSMTICNSKTNTIAGEVLKYRRAKRKTYSSSIFKEVTSSKLINKVQCSKMRWAKS</sequence>
<reference evidence="3" key="1">
    <citation type="submission" date="2013-07" db="EMBL/GenBank/DDBJ databases">
        <title>The genome of Eucalyptus grandis.</title>
        <authorList>
            <person name="Schmutz J."/>
            <person name="Hayes R."/>
            <person name="Myburg A."/>
            <person name="Tuskan G."/>
            <person name="Grattapaglia D."/>
            <person name="Rokhsar D.S."/>
        </authorList>
    </citation>
    <scope>NUCLEOTIDE SEQUENCE</scope>
    <source>
        <tissue evidence="3">Leaf extractions</tissue>
    </source>
</reference>
<feature type="compositionally biased region" description="Basic and acidic residues" evidence="1">
    <location>
        <begin position="1"/>
        <end position="30"/>
    </location>
</feature>
<dbReference type="Gramene" id="KCW44705">
    <property type="protein sequence ID" value="KCW44705"/>
    <property type="gene ID" value="EUGRSUZ_L01755"/>
</dbReference>
<keyword evidence="4" id="KW-1185">Reference proteome</keyword>
<name>A0A058ZUH0_EUCGR</name>